<keyword evidence="3" id="KW-1185">Reference proteome</keyword>
<sequence>MLLYLSGCLYNHHLAVGDVVSVLEDVNGIKAIVKSKGLIKGKTGPAVAIFFTLSVFRIGVKLLFVREIIVNQNLGMIMIVPLMYLCGLMLATVFLFGLVLQKLLFLVCKSYHHENMDKSSLANHLEVSLEVEDQEYVALGGTRMTKS</sequence>
<proteinExistence type="predicted"/>
<dbReference type="Proteomes" id="UP000516437">
    <property type="component" value="Unassembled WGS sequence"/>
</dbReference>
<accession>A0A6A1UG96</accession>
<keyword evidence="1" id="KW-0472">Membrane</keyword>
<dbReference type="PANTHER" id="PTHR33133:SF5">
    <property type="entry name" value="OS08G0107100 PROTEIN"/>
    <property type="match status" value="1"/>
</dbReference>
<feature type="transmembrane region" description="Helical" evidence="1">
    <location>
        <begin position="76"/>
        <end position="100"/>
    </location>
</feature>
<keyword evidence="1" id="KW-0812">Transmembrane</keyword>
<dbReference type="PANTHER" id="PTHR33133">
    <property type="entry name" value="OS08G0107100 PROTEIN-RELATED"/>
    <property type="match status" value="1"/>
</dbReference>
<organism evidence="2 3">
    <name type="scientific">Morella rubra</name>
    <name type="common">Chinese bayberry</name>
    <dbReference type="NCBI Taxonomy" id="262757"/>
    <lineage>
        <taxon>Eukaryota</taxon>
        <taxon>Viridiplantae</taxon>
        <taxon>Streptophyta</taxon>
        <taxon>Embryophyta</taxon>
        <taxon>Tracheophyta</taxon>
        <taxon>Spermatophyta</taxon>
        <taxon>Magnoliopsida</taxon>
        <taxon>eudicotyledons</taxon>
        <taxon>Gunneridae</taxon>
        <taxon>Pentapetalae</taxon>
        <taxon>rosids</taxon>
        <taxon>fabids</taxon>
        <taxon>Fagales</taxon>
        <taxon>Myricaceae</taxon>
        <taxon>Morella</taxon>
    </lineage>
</organism>
<name>A0A6A1UG96_9ROSI</name>
<dbReference type="AlphaFoldDB" id="A0A6A1UG96"/>
<comment type="caution">
    <text evidence="2">The sequence shown here is derived from an EMBL/GenBank/DDBJ whole genome shotgun (WGS) entry which is preliminary data.</text>
</comment>
<protein>
    <submittedName>
        <fullName evidence="2">Uncharacterized protein</fullName>
    </submittedName>
</protein>
<dbReference type="EMBL" id="RXIC02000492">
    <property type="protein sequence ID" value="KAB1199188.1"/>
    <property type="molecule type" value="Genomic_DNA"/>
</dbReference>
<keyword evidence="1" id="KW-1133">Transmembrane helix</keyword>
<evidence type="ECO:0000313" key="2">
    <source>
        <dbReference type="EMBL" id="KAB1199188.1"/>
    </source>
</evidence>
<gene>
    <name evidence="2" type="ORF">CJ030_MR0G027048</name>
</gene>
<reference evidence="2 3" key="1">
    <citation type="journal article" date="2019" name="Plant Biotechnol. J.">
        <title>The red bayberry genome and genetic basis of sex determination.</title>
        <authorList>
            <person name="Jia H.M."/>
            <person name="Jia H.J."/>
            <person name="Cai Q.L."/>
            <person name="Wang Y."/>
            <person name="Zhao H.B."/>
            <person name="Yang W.F."/>
            <person name="Wang G.Y."/>
            <person name="Li Y.H."/>
            <person name="Zhan D.L."/>
            <person name="Shen Y.T."/>
            <person name="Niu Q.F."/>
            <person name="Chang L."/>
            <person name="Qiu J."/>
            <person name="Zhao L."/>
            <person name="Xie H.B."/>
            <person name="Fu W.Y."/>
            <person name="Jin J."/>
            <person name="Li X.W."/>
            <person name="Jiao Y."/>
            <person name="Zhou C.C."/>
            <person name="Tu T."/>
            <person name="Chai C.Y."/>
            <person name="Gao J.L."/>
            <person name="Fan L.J."/>
            <person name="van de Weg E."/>
            <person name="Wang J.Y."/>
            <person name="Gao Z.S."/>
        </authorList>
    </citation>
    <scope>NUCLEOTIDE SEQUENCE [LARGE SCALE GENOMIC DNA]</scope>
    <source>
        <tissue evidence="2">Leaves</tissue>
    </source>
</reference>
<dbReference type="OrthoDB" id="1908649at2759"/>
<feature type="transmembrane region" description="Helical" evidence="1">
    <location>
        <begin position="44"/>
        <end position="64"/>
    </location>
</feature>
<evidence type="ECO:0000313" key="3">
    <source>
        <dbReference type="Proteomes" id="UP000516437"/>
    </source>
</evidence>
<evidence type="ECO:0000256" key="1">
    <source>
        <dbReference type="SAM" id="Phobius"/>
    </source>
</evidence>